<dbReference type="GO" id="GO:0016787">
    <property type="term" value="F:hydrolase activity"/>
    <property type="evidence" value="ECO:0007669"/>
    <property type="project" value="UniProtKB-KW"/>
</dbReference>
<dbReference type="GO" id="GO:0004713">
    <property type="term" value="F:protein tyrosine kinase activity"/>
    <property type="evidence" value="ECO:0007669"/>
    <property type="project" value="UniProtKB-KW"/>
</dbReference>
<feature type="compositionally biased region" description="Polar residues" evidence="26">
    <location>
        <begin position="793"/>
        <end position="808"/>
    </location>
</feature>
<keyword evidence="23" id="KW-0393">Immunoglobulin domain</keyword>
<dbReference type="Pfam" id="PF07714">
    <property type="entry name" value="PK_Tyr_Ser-Thr"/>
    <property type="match status" value="1"/>
</dbReference>
<evidence type="ECO:0000256" key="2">
    <source>
        <dbReference type="ARBA" id="ARBA00004167"/>
    </source>
</evidence>
<comment type="similarity">
    <text evidence="4">Belongs to the DNA2/NAM7 helicase family.</text>
</comment>
<dbReference type="PROSITE" id="PS51061">
    <property type="entry name" value="R3H"/>
    <property type="match status" value="1"/>
</dbReference>
<dbReference type="InterPro" id="IPR007110">
    <property type="entry name" value="Ig-like_dom"/>
</dbReference>
<dbReference type="InterPro" id="IPR017441">
    <property type="entry name" value="Protein_kinase_ATP_BS"/>
</dbReference>
<keyword evidence="11" id="KW-0418">Kinase</keyword>
<dbReference type="InParanoid" id="A0A2R2MIS2"/>
<dbReference type="FunFam" id="1.10.510.10:FF:000554">
    <property type="entry name" value="Predicted protein"/>
    <property type="match status" value="1"/>
</dbReference>
<dbReference type="PANTHER" id="PTHR43788">
    <property type="entry name" value="DNA2/NAM7 HELICASE FAMILY MEMBER"/>
    <property type="match status" value="1"/>
</dbReference>
<dbReference type="GO" id="GO:0005634">
    <property type="term" value="C:nucleus"/>
    <property type="evidence" value="ECO:0007669"/>
    <property type="project" value="UniProtKB-SubCell"/>
</dbReference>
<reference evidence="32" key="1">
    <citation type="journal article" date="2015" name="Nat. Commun.">
        <title>The Lingula genome provides insights into brachiopod evolution and the origin of phosphate biomineralization.</title>
        <authorList>
            <person name="Luo Y.J."/>
            <person name="Takeuchi T."/>
            <person name="Koyanagi R."/>
            <person name="Yamada L."/>
            <person name="Kanda M."/>
            <person name="Khalturina M."/>
            <person name="Fujie M."/>
            <person name="Yamasaki S.I."/>
            <person name="Endo K."/>
            <person name="Satoh N."/>
        </authorList>
    </citation>
    <scope>NUCLEOTIDE SEQUENCE</scope>
</reference>
<evidence type="ECO:0000256" key="21">
    <source>
        <dbReference type="ARBA" id="ARBA00023180"/>
    </source>
</evidence>
<feature type="binding site" evidence="25">
    <location>
        <position position="1493"/>
    </location>
    <ligand>
        <name>ATP</name>
        <dbReference type="ChEBI" id="CHEBI:30616"/>
    </ligand>
</feature>
<keyword evidence="8" id="KW-0808">Transferase</keyword>
<dbReference type="SMART" id="SM00487">
    <property type="entry name" value="DEXDc"/>
    <property type="match status" value="1"/>
</dbReference>
<evidence type="ECO:0000256" key="19">
    <source>
        <dbReference type="ARBA" id="ARBA00023157"/>
    </source>
</evidence>
<evidence type="ECO:0000256" key="11">
    <source>
        <dbReference type="ARBA" id="ARBA00022777"/>
    </source>
</evidence>
<dbReference type="SUPFAM" id="SSF82708">
    <property type="entry name" value="R3H domain"/>
    <property type="match status" value="1"/>
</dbReference>
<dbReference type="KEGG" id="lak:106167815"/>
<dbReference type="PROSITE" id="PS50011">
    <property type="entry name" value="PROTEIN_KINASE_DOM"/>
    <property type="match status" value="1"/>
</dbReference>
<evidence type="ECO:0000256" key="9">
    <source>
        <dbReference type="ARBA" id="ARBA00022692"/>
    </source>
</evidence>
<dbReference type="InterPro" id="IPR036867">
    <property type="entry name" value="R3H_dom_sf"/>
</dbReference>
<gene>
    <name evidence="32" type="primary">LOC106167815</name>
</gene>
<keyword evidence="19" id="KW-1015">Disulfide bond</keyword>
<evidence type="ECO:0000256" key="8">
    <source>
        <dbReference type="ARBA" id="ARBA00022679"/>
    </source>
</evidence>
<dbReference type="InterPro" id="IPR041679">
    <property type="entry name" value="DNA2/NAM7-like_C"/>
</dbReference>
<dbReference type="Pfam" id="PF01424">
    <property type="entry name" value="R3H"/>
    <property type="match status" value="1"/>
</dbReference>
<dbReference type="Gene3D" id="3.30.1370.50">
    <property type="entry name" value="R3H-like domain"/>
    <property type="match status" value="1"/>
</dbReference>
<keyword evidence="7" id="KW-0597">Phosphoprotein</keyword>
<feature type="compositionally biased region" description="Polar residues" evidence="26">
    <location>
        <begin position="665"/>
        <end position="675"/>
    </location>
</feature>
<dbReference type="GO" id="GO:0003677">
    <property type="term" value="F:DNA binding"/>
    <property type="evidence" value="ECO:0007669"/>
    <property type="project" value="InterPro"/>
</dbReference>
<dbReference type="GO" id="GO:0005524">
    <property type="term" value="F:ATP binding"/>
    <property type="evidence" value="ECO:0007669"/>
    <property type="project" value="UniProtKB-UniRule"/>
</dbReference>
<feature type="compositionally biased region" description="Basic and acidic residues" evidence="26">
    <location>
        <begin position="823"/>
        <end position="832"/>
    </location>
</feature>
<keyword evidence="12" id="KW-0378">Hydrolase</keyword>
<dbReference type="InterPro" id="IPR003593">
    <property type="entry name" value="AAA+_ATPase"/>
</dbReference>
<evidence type="ECO:0000256" key="22">
    <source>
        <dbReference type="ARBA" id="ARBA00023242"/>
    </source>
</evidence>
<evidence type="ECO:0000256" key="7">
    <source>
        <dbReference type="ARBA" id="ARBA00022553"/>
    </source>
</evidence>
<dbReference type="FunFam" id="3.30.200.20:FF:000586">
    <property type="entry name" value="Receptor protein-tyrosine kinase"/>
    <property type="match status" value="1"/>
</dbReference>
<accession>A0A2R2MIS2</accession>
<evidence type="ECO:0000256" key="24">
    <source>
        <dbReference type="ARBA" id="ARBA00048432"/>
    </source>
</evidence>
<feature type="domain" description="R3H" evidence="30">
    <location>
        <begin position="727"/>
        <end position="791"/>
    </location>
</feature>
<evidence type="ECO:0000256" key="13">
    <source>
        <dbReference type="ARBA" id="ARBA00022806"/>
    </source>
</evidence>
<feature type="region of interest" description="Disordered" evidence="26">
    <location>
        <begin position="1872"/>
        <end position="1920"/>
    </location>
</feature>
<evidence type="ECO:0000259" key="29">
    <source>
        <dbReference type="PROSITE" id="PS50835"/>
    </source>
</evidence>
<dbReference type="InterPro" id="IPR001374">
    <property type="entry name" value="R3H_dom"/>
</dbReference>
<dbReference type="GeneID" id="106167815"/>
<dbReference type="FunFam" id="3.40.50.300:FF:001146">
    <property type="entry name" value="DNA-binding protein SMUBP-2 isoform X1"/>
    <property type="match status" value="1"/>
</dbReference>
<dbReference type="Gene3D" id="3.40.50.300">
    <property type="entry name" value="P-loop containing nucleotide triphosphate hydrolases"/>
    <property type="match status" value="2"/>
</dbReference>
<evidence type="ECO:0000256" key="15">
    <source>
        <dbReference type="ARBA" id="ARBA00022884"/>
    </source>
</evidence>
<dbReference type="Gene3D" id="2.40.30.270">
    <property type="match status" value="1"/>
</dbReference>
<dbReference type="GO" id="GO:0016020">
    <property type="term" value="C:membrane"/>
    <property type="evidence" value="ECO:0007669"/>
    <property type="project" value="UniProtKB-SubCell"/>
</dbReference>
<keyword evidence="21" id="KW-0325">Glycoprotein</keyword>
<feature type="transmembrane region" description="Helical" evidence="27">
    <location>
        <begin position="1386"/>
        <end position="1408"/>
    </location>
</feature>
<dbReference type="InterPro" id="IPR013098">
    <property type="entry name" value="Ig_I-set"/>
</dbReference>
<comment type="similarity">
    <text evidence="5">Belongs to the protein kinase superfamily. TKL Ser/Thr protein kinase family. ROCO subfamily.</text>
</comment>
<comment type="catalytic activity">
    <reaction evidence="24">
        <text>ATP + H2O = ADP + phosphate + H(+)</text>
        <dbReference type="Rhea" id="RHEA:13065"/>
        <dbReference type="ChEBI" id="CHEBI:15377"/>
        <dbReference type="ChEBI" id="CHEBI:15378"/>
        <dbReference type="ChEBI" id="CHEBI:30616"/>
        <dbReference type="ChEBI" id="CHEBI:43474"/>
        <dbReference type="ChEBI" id="CHEBI:456216"/>
        <dbReference type="EC" id="3.6.4.12"/>
    </reaction>
    <physiologicalReaction direction="left-to-right" evidence="24">
        <dbReference type="Rhea" id="RHEA:13066"/>
    </physiologicalReaction>
</comment>
<feature type="domain" description="Ig-like" evidence="29">
    <location>
        <begin position="976"/>
        <end position="1060"/>
    </location>
</feature>
<dbReference type="InterPro" id="IPR047187">
    <property type="entry name" value="SF1_C_Upf1"/>
</dbReference>
<dbReference type="InterPro" id="IPR001245">
    <property type="entry name" value="Ser-Thr/Tyr_kinase_cat_dom"/>
</dbReference>
<dbReference type="PROSITE" id="PS50835">
    <property type="entry name" value="IG_LIKE"/>
    <property type="match status" value="4"/>
</dbReference>
<dbReference type="Gene3D" id="2.60.40.10">
    <property type="entry name" value="Immunoglobulins"/>
    <property type="match status" value="4"/>
</dbReference>
<keyword evidence="10 25" id="KW-0547">Nucleotide-binding</keyword>
<feature type="region of interest" description="Disordered" evidence="26">
    <location>
        <begin position="665"/>
        <end position="727"/>
    </location>
</feature>
<dbReference type="InterPro" id="IPR000719">
    <property type="entry name" value="Prot_kinase_dom"/>
</dbReference>
<keyword evidence="20" id="KW-0675">Receptor</keyword>
<feature type="compositionally biased region" description="Pro residues" evidence="26">
    <location>
        <begin position="1965"/>
        <end position="1974"/>
    </location>
</feature>
<evidence type="ECO:0000256" key="26">
    <source>
        <dbReference type="SAM" id="MobiDB-lite"/>
    </source>
</evidence>
<evidence type="ECO:0000256" key="1">
    <source>
        <dbReference type="ARBA" id="ARBA00004123"/>
    </source>
</evidence>
<dbReference type="Proteomes" id="UP000085678">
    <property type="component" value="Unplaced"/>
</dbReference>
<dbReference type="SMART" id="SM00393">
    <property type="entry name" value="R3H"/>
    <property type="match status" value="1"/>
</dbReference>
<comment type="subcellular location">
    <subcellularLocation>
        <location evidence="3">Cytoplasm</location>
    </subcellularLocation>
    <subcellularLocation>
        <location evidence="2">Membrane</location>
        <topology evidence="2">Single-pass membrane protein</topology>
    </subcellularLocation>
    <subcellularLocation>
        <location evidence="1">Nucleus</location>
    </subcellularLocation>
</comment>
<feature type="domain" description="Protein kinase" evidence="28">
    <location>
        <begin position="1459"/>
        <end position="1831"/>
    </location>
</feature>
<dbReference type="SMART" id="SM00408">
    <property type="entry name" value="IGc2"/>
    <property type="match status" value="5"/>
</dbReference>
<dbReference type="InterPro" id="IPR003599">
    <property type="entry name" value="Ig_sub"/>
</dbReference>
<name>A0A2R2MIS2_LINAN</name>
<dbReference type="InterPro" id="IPR048761">
    <property type="entry name" value="SMUBP-2_HCS1_1B"/>
</dbReference>
<evidence type="ECO:0000313" key="31">
    <source>
        <dbReference type="Proteomes" id="UP000085678"/>
    </source>
</evidence>
<dbReference type="NCBIfam" id="TIGR00376">
    <property type="entry name" value="IGHMBP2 family helicase"/>
    <property type="match status" value="1"/>
</dbReference>
<evidence type="ECO:0000256" key="17">
    <source>
        <dbReference type="ARBA" id="ARBA00023136"/>
    </source>
</evidence>
<keyword evidence="17 27" id="KW-0472">Membrane</keyword>
<dbReference type="FunCoup" id="A0A2R2MIS2">
    <property type="interactions" value="231"/>
</dbReference>
<keyword evidence="31" id="KW-1185">Reference proteome</keyword>
<dbReference type="InterPro" id="IPR013783">
    <property type="entry name" value="Ig-like_fold"/>
</dbReference>
<evidence type="ECO:0000256" key="27">
    <source>
        <dbReference type="SAM" id="Phobius"/>
    </source>
</evidence>
<dbReference type="InterPro" id="IPR008266">
    <property type="entry name" value="Tyr_kinase_AS"/>
</dbReference>
<dbReference type="SMART" id="SM00409">
    <property type="entry name" value="IG"/>
    <property type="match status" value="5"/>
</dbReference>
<dbReference type="STRING" id="7574.A0A2R2MIS2"/>
<dbReference type="InterPro" id="IPR020635">
    <property type="entry name" value="Tyr_kinase_cat_dom"/>
</dbReference>
<evidence type="ECO:0000313" key="32">
    <source>
        <dbReference type="RefSeq" id="XP_023930125.1"/>
    </source>
</evidence>
<feature type="compositionally biased region" description="Low complexity" evidence="26">
    <location>
        <begin position="1995"/>
        <end position="2020"/>
    </location>
</feature>
<keyword evidence="14 25" id="KW-0067">ATP-binding</keyword>
<dbReference type="Pfam" id="PF07679">
    <property type="entry name" value="I-set"/>
    <property type="match status" value="2"/>
</dbReference>
<dbReference type="RefSeq" id="XP_023930125.1">
    <property type="nucleotide sequence ID" value="XM_024074357.1"/>
</dbReference>
<feature type="region of interest" description="Disordered" evidence="26">
    <location>
        <begin position="1934"/>
        <end position="2095"/>
    </location>
</feature>
<dbReference type="GO" id="GO:0003723">
    <property type="term" value="F:RNA binding"/>
    <property type="evidence" value="ECO:0007669"/>
    <property type="project" value="UniProtKB-KW"/>
</dbReference>
<proteinExistence type="inferred from homology"/>
<organism evidence="31 32">
    <name type="scientific">Lingula anatina</name>
    <name type="common">Brachiopod</name>
    <name type="synonym">Lingula unguis</name>
    <dbReference type="NCBI Taxonomy" id="7574"/>
    <lineage>
        <taxon>Eukaryota</taxon>
        <taxon>Metazoa</taxon>
        <taxon>Spiralia</taxon>
        <taxon>Lophotrochozoa</taxon>
        <taxon>Brachiopoda</taxon>
        <taxon>Linguliformea</taxon>
        <taxon>Lingulata</taxon>
        <taxon>Lingulida</taxon>
        <taxon>Linguloidea</taxon>
        <taxon>Lingulidae</taxon>
        <taxon>Lingula</taxon>
    </lineage>
</organism>
<dbReference type="CDD" id="cd00096">
    <property type="entry name" value="Ig"/>
    <property type="match status" value="3"/>
</dbReference>
<dbReference type="FunFam" id="2.60.40.10:FF:000107">
    <property type="entry name" value="Myosin, light chain kinase a"/>
    <property type="match status" value="1"/>
</dbReference>
<dbReference type="Gene3D" id="1.10.510.10">
    <property type="entry name" value="Transferase(Phosphotransferase) domain 1"/>
    <property type="match status" value="1"/>
</dbReference>
<dbReference type="CDD" id="cd18044">
    <property type="entry name" value="DEXXQc_SMUBP2"/>
    <property type="match status" value="1"/>
</dbReference>
<dbReference type="InterPro" id="IPR014001">
    <property type="entry name" value="Helicase_ATP-bd"/>
</dbReference>
<dbReference type="SMART" id="SM00219">
    <property type="entry name" value="TyrKc"/>
    <property type="match status" value="1"/>
</dbReference>
<keyword evidence="9 27" id="KW-0812">Transmembrane</keyword>
<dbReference type="InterPro" id="IPR036179">
    <property type="entry name" value="Ig-like_dom_sf"/>
</dbReference>
<sequence length="2095" mass="232022">MEQMSVEDFVCKCSELLEEERGAEIEETRVLQENVSPKELQRRGVCLLKLRVQSRHTGMYGRSVLTMQTFWPGNELPSHNLSPGDIVGISPSSGDPRVDQIASGIVSKVGQSSISVAFEESFDSLQVEDDTQYKLIKLANDVTYRRLKKALEQLNNYRAGVSSQLINILFGSADLSIPYTGMSGSGVKDLAFINPHLDESQQAAVEFALNQREVAVIHGPPGTGKTTTVVEIILQAVRQGMKILACAPSNIAVDNLVERIGGAGKAKAVRLGHPARILPGIQKYALDAILATSEETKLVEDVRKDLDITLTKMRRTRNKGERQSMREEMKYLRKELHQRETAAVREILKRADVVLGTLTSATEDGPLKHLDDQHFDLVVIDECSQSLEAACWIALLKGPRCILAGDHQQLPPTIISHKAAKGGLEVTLMERVLKLHGDKVMRMLTMQYRMHELIMNWSSEQLYHGKLVAHESVAKHLLKDLPGIETNENTTLPLLLIDTAGCDLLELETSDEVSKGNEGEAGLVSAHVESLITSGLSAEDIAVIAPYNLQVDLLRLRLSAKYPKLEVKSVDGFQGREKEAVVISLVRSNNKGEVGFLAEDRRINVAITRARRHLAVICDSETVSHRAFLKSLVDYLNKHGEVRSAHQYQNELDLSSHYELPEHIQSSMTKASSGNAHKEQKENSGARPKANQAKKKKENKRPGTASDTAGAKPYLSEIKQPTDEDKEELLTSIETEIMDFMADQNRTEHSFPSSLSSRGRFVVHEIAERLGITHISQGEGQSRHIMISKQPPAVSTETQRSDSAPSNVQREKDNNGVGTRGQNKKEKRDEEFCNNHQSLSLCSGPDEAILQFEDKAPTNPPTPVIQSNQTRHMTGKDIQLRCIVLTSVGSTGNTLEWIYPNMDERSSRITQVSEQHTIENGAFQYTRLRNNLTISKAIPTDAGVYTCRVTTLINQLTADDTISIDVFDSAFANLRPEKSVVEADLNQDLVSLNVIVDAYPPPQIYWKKNGQTIGRRLPKYEPRQNEDKASLLIFGVRRDDAGVYTAHAPVGGKEEATSVTLQVIETPETSILKQHTETFYKPGKDYILECAVQGFPVPEIVWWWAGCKSLGCPETAYMIANSSRNFRGITKESHRSFLSLNAVESGKFSCRASNKKGTSESTEIVIVSDAENGFEVIRSSEVHIEGDMLTVSCRAAKYWYSDLAVEQENGQPLLSDARRRVSNSSTKYSNEITVTIDSLSLDDTGVIKCVALNSSRIRHTVDADIIVLSLKPPVFTNPLAGVNTVEASGVYKLECKASGLPNPVITWFKDGKNFSSDLKRPGVKFSSENTKITIERVSRHDAGLYECRATNRAGSIISNLTLQVEGDPIPDDIIKRGGLLSAQQTGMIVGIVAAVLLLVIIILVICVMRRKKKQRKELPLLMDYLQDQPRHDFNPDIPIDEQTECLAYDPKWEFPKERLKLGMVIGQGAFGRVVKAEAMGINDTEGPTPVAIKMVKDCYDSSQIKSLISELKVMIHLGHHLNILNVLGAVTKNIRQGEFYVIMEFCTFGNLRSYLIQNRSRFVDTMNQLTLANEGYLEPVSITGPSSTGSAQNTLTGINSRDSVRGGASLTDPGAASVTAITETTGGTVAAENYSNMKKEAAADGEDSAQSIKKEPILTSKDLVCFAFQIARGMDYLHSKKYIHRDLAARNILVAEDHIVKICDFGMAKDVYKYQEYRKQSHAPEPIKWLALESLLDKIFTPKSDVWSFGVLLWEIFTMGSTPYPGLELNETFVDKLKAGYRMQRPPKASAEIYEWMLDCWHPEAEERPSAAELAERFGDLLQHDTKQYYLDLNNSYAAANDPYLKMNTNGYLSMQVDSDNPKCKELADDEENQVSMGSDGNHYVDNVRWKKPTSKAKDAKDASEMEPLTAASESPPRDSQLKDLKEDLMYENSGKGSASVDVHQQQSPDVEEHPLISRKSKTKPAPPPKPPGLSPKSSPRTSPEKEVHKPQPRPRSSSPWLPRSGSSSPSGSSRNISSPTGDRSPLVSRQPEREISPPPKDYVSIFKNREKGSGGSNASSGFHEDIDSDIPLERAPRPPSQEPEFSNGLNESVA</sequence>
<keyword evidence="15" id="KW-0694">RNA-binding</keyword>
<evidence type="ECO:0000256" key="4">
    <source>
        <dbReference type="ARBA" id="ARBA00007913"/>
    </source>
</evidence>
<dbReference type="SUPFAM" id="SSF52540">
    <property type="entry name" value="P-loop containing nucleoside triphosphate hydrolases"/>
    <property type="match status" value="1"/>
</dbReference>
<keyword evidence="16 27" id="KW-1133">Transmembrane helix</keyword>
<dbReference type="Pfam" id="PF13087">
    <property type="entry name" value="AAA_12"/>
    <property type="match status" value="1"/>
</dbReference>
<evidence type="ECO:0000259" key="28">
    <source>
        <dbReference type="PROSITE" id="PS50011"/>
    </source>
</evidence>
<feature type="region of interest" description="Disordered" evidence="26">
    <location>
        <begin position="777"/>
        <end position="832"/>
    </location>
</feature>
<keyword evidence="6" id="KW-0963">Cytoplasm</keyword>
<evidence type="ECO:0000259" key="30">
    <source>
        <dbReference type="PROSITE" id="PS51061"/>
    </source>
</evidence>
<dbReference type="Pfam" id="PF21138">
    <property type="entry name" value="SMUBP-2_HCS1_1B"/>
    <property type="match status" value="1"/>
</dbReference>
<dbReference type="SUPFAM" id="SSF48726">
    <property type="entry name" value="Immunoglobulin"/>
    <property type="match status" value="5"/>
</dbReference>
<dbReference type="InterPro" id="IPR041677">
    <property type="entry name" value="DNA2/NAM7_AAA_11"/>
</dbReference>
<dbReference type="GO" id="GO:0043139">
    <property type="term" value="F:5'-3' DNA helicase activity"/>
    <property type="evidence" value="ECO:0007669"/>
    <property type="project" value="TreeGrafter"/>
</dbReference>
<dbReference type="PANTHER" id="PTHR43788:SF8">
    <property type="entry name" value="DNA-BINDING PROTEIN SMUBP-2"/>
    <property type="match status" value="1"/>
</dbReference>
<dbReference type="SMART" id="SM00382">
    <property type="entry name" value="AAA"/>
    <property type="match status" value="1"/>
</dbReference>
<dbReference type="GO" id="GO:0005737">
    <property type="term" value="C:cytoplasm"/>
    <property type="evidence" value="ECO:0007669"/>
    <property type="project" value="UniProtKB-SubCell"/>
</dbReference>
<dbReference type="InterPro" id="IPR050534">
    <property type="entry name" value="Coronavir_polyprotein_1ab"/>
</dbReference>
<protein>
    <submittedName>
        <fullName evidence="32">Uncharacterized protein LOC106167815</fullName>
    </submittedName>
</protein>
<evidence type="ECO:0000256" key="10">
    <source>
        <dbReference type="ARBA" id="ARBA00022741"/>
    </source>
</evidence>
<dbReference type="InterPro" id="IPR003598">
    <property type="entry name" value="Ig_sub2"/>
</dbReference>
<dbReference type="CDD" id="cd18808">
    <property type="entry name" value="SF1_C_Upf1"/>
    <property type="match status" value="1"/>
</dbReference>
<feature type="compositionally biased region" description="Polar residues" evidence="26">
    <location>
        <begin position="2084"/>
        <end position="2095"/>
    </location>
</feature>
<feature type="domain" description="Ig-like" evidence="29">
    <location>
        <begin position="1272"/>
        <end position="1363"/>
    </location>
</feature>
<evidence type="ECO:0000256" key="20">
    <source>
        <dbReference type="ARBA" id="ARBA00023170"/>
    </source>
</evidence>
<feature type="domain" description="Ig-like" evidence="29">
    <location>
        <begin position="1067"/>
        <end position="1168"/>
    </location>
</feature>
<reference evidence="32" key="2">
    <citation type="submission" date="2025-08" db="UniProtKB">
        <authorList>
            <consortium name="RefSeq"/>
        </authorList>
    </citation>
    <scope>IDENTIFICATION</scope>
</reference>
<evidence type="ECO:0000256" key="16">
    <source>
        <dbReference type="ARBA" id="ARBA00022989"/>
    </source>
</evidence>
<evidence type="ECO:0000256" key="5">
    <source>
        <dbReference type="ARBA" id="ARBA00008171"/>
    </source>
</evidence>
<dbReference type="InterPro" id="IPR011009">
    <property type="entry name" value="Kinase-like_dom_sf"/>
</dbReference>
<evidence type="ECO:0000256" key="6">
    <source>
        <dbReference type="ARBA" id="ARBA00022490"/>
    </source>
</evidence>
<dbReference type="FunFam" id="3.30.1370.50:FF:000002">
    <property type="entry name" value="Immunoglobulin mu DNA-binding protein 2"/>
    <property type="match status" value="1"/>
</dbReference>
<keyword evidence="13" id="KW-0347">Helicase</keyword>
<dbReference type="OrthoDB" id="6513042at2759"/>
<feature type="domain" description="Ig-like" evidence="29">
    <location>
        <begin position="861"/>
        <end position="963"/>
    </location>
</feature>
<dbReference type="PROSITE" id="PS00107">
    <property type="entry name" value="PROTEIN_KINASE_ATP"/>
    <property type="match status" value="1"/>
</dbReference>
<dbReference type="SUPFAM" id="SSF56112">
    <property type="entry name" value="Protein kinase-like (PK-like)"/>
    <property type="match status" value="1"/>
</dbReference>
<evidence type="ECO:0000256" key="25">
    <source>
        <dbReference type="PROSITE-ProRule" id="PRU10141"/>
    </source>
</evidence>
<keyword evidence="18" id="KW-0829">Tyrosine-protein kinase</keyword>
<dbReference type="InterPro" id="IPR004483">
    <property type="entry name" value="SMUBP-2/Hcs1-like"/>
</dbReference>
<evidence type="ECO:0000256" key="3">
    <source>
        <dbReference type="ARBA" id="ARBA00004496"/>
    </source>
</evidence>
<evidence type="ECO:0000256" key="12">
    <source>
        <dbReference type="ARBA" id="ARBA00022801"/>
    </source>
</evidence>
<dbReference type="PROSITE" id="PS00109">
    <property type="entry name" value="PROTEIN_KINASE_TYR"/>
    <property type="match status" value="1"/>
</dbReference>
<dbReference type="Gene3D" id="3.30.200.20">
    <property type="entry name" value="Phosphorylase Kinase, domain 1"/>
    <property type="match status" value="1"/>
</dbReference>
<dbReference type="InterPro" id="IPR027417">
    <property type="entry name" value="P-loop_NTPase"/>
</dbReference>
<evidence type="ECO:0000256" key="14">
    <source>
        <dbReference type="ARBA" id="ARBA00022840"/>
    </source>
</evidence>
<evidence type="ECO:0000256" key="18">
    <source>
        <dbReference type="ARBA" id="ARBA00023137"/>
    </source>
</evidence>
<keyword evidence="22" id="KW-0539">Nucleus</keyword>
<dbReference type="Pfam" id="PF13086">
    <property type="entry name" value="AAA_11"/>
    <property type="match status" value="1"/>
</dbReference>
<evidence type="ECO:0000256" key="23">
    <source>
        <dbReference type="ARBA" id="ARBA00023319"/>
    </source>
</evidence>